<feature type="compositionally biased region" description="Basic and acidic residues" evidence="10">
    <location>
        <begin position="265"/>
        <end position="276"/>
    </location>
</feature>
<keyword evidence="4" id="KW-0479">Metal-binding</keyword>
<protein>
    <recommendedName>
        <fullName evidence="3">protein-serine/threonine phosphatase</fullName>
        <ecNumber evidence="3">3.1.3.16</ecNumber>
    </recommendedName>
</protein>
<comment type="cofactor">
    <cofactor evidence="1">
        <name>Mn(2+)</name>
        <dbReference type="ChEBI" id="CHEBI:29035"/>
    </cofactor>
</comment>
<feature type="region of interest" description="Disordered" evidence="10">
    <location>
        <begin position="238"/>
        <end position="299"/>
    </location>
</feature>
<sequence length="557" mass="61203">MGAYLDKPVTEKESESGQGNGLTFGATCMQGWRVKQEDAHNCIIELNGDWSMFAVYDGHGGDEVSKYTAMKFPDFLKEREFWASDDLVPTLQQIFVDFDDVLRSDDVMKELKRMAKESEDVPDREDDCDNSSDECDRIQTIEESAMPLEEILSRFYRQGYVIGRNLSKGKPSAEKGCCNNEEQECGEDKCPKGKRQSRSPTQEPAKRAKTEGNGSILNMLINTDGEGDTVIPAVDANESTDSVSQVKEAPTEPSVVSNTNNSSNDDDHSADDHKNIEGNGQTPPIIKTKQKKVPVNADKKADDGIAKSLQGIIRSFRNLPKRLKKTVAHDICEDDESEDDSDFNEAEEEAEDEECEDEEENESDEDGDEVAIPGGLETPGEDSGTTACVCLMNKERIVVANAGDSRAVLCRGGTAIDLSMDHKPEDDIEKTRIINAGGFVNEDGRVNGGLNLSRAFGDHSYKKNADLPLRDQMITALPDVKIETLQPSDEFLVIACDGIWNSLNSQQVVDFIRDRLKQGKSCVDISSELCDHCLAPTTAGDGTGCDNMTVIITTITH</sequence>
<feature type="region of interest" description="Disordered" evidence="10">
    <location>
        <begin position="330"/>
        <end position="383"/>
    </location>
</feature>
<dbReference type="SMART" id="SM00332">
    <property type="entry name" value="PP2Cc"/>
    <property type="match status" value="1"/>
</dbReference>
<dbReference type="GO" id="GO:0004722">
    <property type="term" value="F:protein serine/threonine phosphatase activity"/>
    <property type="evidence" value="ECO:0007669"/>
    <property type="project" value="UniProtKB-EC"/>
</dbReference>
<dbReference type="PROSITE" id="PS01032">
    <property type="entry name" value="PPM_1"/>
    <property type="match status" value="1"/>
</dbReference>
<dbReference type="InterPro" id="IPR015655">
    <property type="entry name" value="PP2C"/>
</dbReference>
<dbReference type="InterPro" id="IPR000222">
    <property type="entry name" value="PP2C_BS"/>
</dbReference>
<feature type="compositionally biased region" description="Acidic residues" evidence="10">
    <location>
        <begin position="332"/>
        <end position="369"/>
    </location>
</feature>
<accession>A0A7I4YF85</accession>
<dbReference type="OMA" id="GWHMFAV"/>
<dbReference type="InterPro" id="IPR001932">
    <property type="entry name" value="PPM-type_phosphatase-like_dom"/>
</dbReference>
<evidence type="ECO:0000256" key="9">
    <source>
        <dbReference type="RuleBase" id="RU003465"/>
    </source>
</evidence>
<keyword evidence="12" id="KW-1185">Reference proteome</keyword>
<feature type="region of interest" description="Disordered" evidence="10">
    <location>
        <begin position="1"/>
        <end position="20"/>
    </location>
</feature>
<evidence type="ECO:0000256" key="7">
    <source>
        <dbReference type="ARBA" id="ARBA00022912"/>
    </source>
</evidence>
<evidence type="ECO:0000256" key="3">
    <source>
        <dbReference type="ARBA" id="ARBA00013081"/>
    </source>
</evidence>
<dbReference type="SUPFAM" id="SSF81606">
    <property type="entry name" value="PP2C-like"/>
    <property type="match status" value="2"/>
</dbReference>
<evidence type="ECO:0000256" key="5">
    <source>
        <dbReference type="ARBA" id="ARBA00022801"/>
    </source>
</evidence>
<reference evidence="13" key="1">
    <citation type="submission" date="2020-12" db="UniProtKB">
        <authorList>
            <consortium name="WormBaseParasite"/>
        </authorList>
    </citation>
    <scope>IDENTIFICATION</scope>
    <source>
        <strain evidence="13">MHco3</strain>
    </source>
</reference>
<dbReference type="PROSITE" id="PS51746">
    <property type="entry name" value="PPM_2"/>
    <property type="match status" value="1"/>
</dbReference>
<dbReference type="InterPro" id="IPR036457">
    <property type="entry name" value="PPM-type-like_dom_sf"/>
</dbReference>
<feature type="compositionally biased region" description="Low complexity" evidence="10">
    <location>
        <begin position="254"/>
        <end position="263"/>
    </location>
</feature>
<evidence type="ECO:0000256" key="6">
    <source>
        <dbReference type="ARBA" id="ARBA00022842"/>
    </source>
</evidence>
<dbReference type="Gene3D" id="3.60.40.10">
    <property type="entry name" value="PPM-type phosphatase domain"/>
    <property type="match status" value="2"/>
</dbReference>
<dbReference type="Pfam" id="PF00481">
    <property type="entry name" value="PP2C"/>
    <property type="match status" value="2"/>
</dbReference>
<evidence type="ECO:0000256" key="2">
    <source>
        <dbReference type="ARBA" id="ARBA00006702"/>
    </source>
</evidence>
<dbReference type="OrthoDB" id="10264738at2759"/>
<keyword evidence="6" id="KW-0460">Magnesium</keyword>
<name>A0A7I4YF85_HAECO</name>
<evidence type="ECO:0000259" key="11">
    <source>
        <dbReference type="PROSITE" id="PS51746"/>
    </source>
</evidence>
<keyword evidence="5 9" id="KW-0378">Hydrolase</keyword>
<keyword evidence="8" id="KW-0464">Manganese</keyword>
<dbReference type="PANTHER" id="PTHR13832:SF803">
    <property type="entry name" value="PROTEIN PHOSPHATASE 1G"/>
    <property type="match status" value="1"/>
</dbReference>
<evidence type="ECO:0000256" key="10">
    <source>
        <dbReference type="SAM" id="MobiDB-lite"/>
    </source>
</evidence>
<dbReference type="PANTHER" id="PTHR13832">
    <property type="entry name" value="PROTEIN PHOSPHATASE 2C"/>
    <property type="match status" value="1"/>
</dbReference>
<evidence type="ECO:0000256" key="8">
    <source>
        <dbReference type="ARBA" id="ARBA00023211"/>
    </source>
</evidence>
<keyword evidence="7 9" id="KW-0904">Protein phosphatase</keyword>
<comment type="similarity">
    <text evidence="2 9">Belongs to the PP2C family.</text>
</comment>
<dbReference type="WBParaSite" id="HCON_00092870-00001">
    <property type="protein sequence ID" value="HCON_00092870-00001"/>
    <property type="gene ID" value="HCON_00092870"/>
</dbReference>
<dbReference type="AlphaFoldDB" id="A0A7I4YF85"/>
<evidence type="ECO:0000256" key="1">
    <source>
        <dbReference type="ARBA" id="ARBA00001936"/>
    </source>
</evidence>
<feature type="region of interest" description="Disordered" evidence="10">
    <location>
        <begin position="169"/>
        <end position="221"/>
    </location>
</feature>
<evidence type="ECO:0000313" key="12">
    <source>
        <dbReference type="Proteomes" id="UP000025227"/>
    </source>
</evidence>
<evidence type="ECO:0000256" key="4">
    <source>
        <dbReference type="ARBA" id="ARBA00022723"/>
    </source>
</evidence>
<dbReference type="EC" id="3.1.3.16" evidence="3"/>
<proteinExistence type="inferred from homology"/>
<feature type="domain" description="PPM-type phosphatase" evidence="11">
    <location>
        <begin position="23"/>
        <end position="555"/>
    </location>
</feature>
<dbReference type="GO" id="GO:0046872">
    <property type="term" value="F:metal ion binding"/>
    <property type="evidence" value="ECO:0007669"/>
    <property type="project" value="UniProtKB-KW"/>
</dbReference>
<organism evidence="12 13">
    <name type="scientific">Haemonchus contortus</name>
    <name type="common">Barber pole worm</name>
    <dbReference type="NCBI Taxonomy" id="6289"/>
    <lineage>
        <taxon>Eukaryota</taxon>
        <taxon>Metazoa</taxon>
        <taxon>Ecdysozoa</taxon>
        <taxon>Nematoda</taxon>
        <taxon>Chromadorea</taxon>
        <taxon>Rhabditida</taxon>
        <taxon>Rhabditina</taxon>
        <taxon>Rhabditomorpha</taxon>
        <taxon>Strongyloidea</taxon>
        <taxon>Trichostrongylidae</taxon>
        <taxon>Haemonchus</taxon>
    </lineage>
</organism>
<evidence type="ECO:0000313" key="13">
    <source>
        <dbReference type="WBParaSite" id="HCON_00092870-00001"/>
    </source>
</evidence>
<dbReference type="Proteomes" id="UP000025227">
    <property type="component" value="Unplaced"/>
</dbReference>
<dbReference type="CDD" id="cd00143">
    <property type="entry name" value="PP2Cc"/>
    <property type="match status" value="1"/>
</dbReference>